<dbReference type="InterPro" id="IPR022567">
    <property type="entry name" value="DUF3459"/>
</dbReference>
<proteinExistence type="predicted"/>
<organism evidence="2">
    <name type="scientific">Streptomyces sp. SID7499</name>
    <dbReference type="NCBI Taxonomy" id="2706086"/>
    <lineage>
        <taxon>Bacteria</taxon>
        <taxon>Bacillati</taxon>
        <taxon>Actinomycetota</taxon>
        <taxon>Actinomycetes</taxon>
        <taxon>Kitasatosporales</taxon>
        <taxon>Streptomycetaceae</taxon>
        <taxon>Streptomyces</taxon>
    </lineage>
</organism>
<feature type="non-terminal residue" evidence="2">
    <location>
        <position position="1"/>
    </location>
</feature>
<gene>
    <name evidence="2" type="ORF">G3M58_20955</name>
</gene>
<feature type="domain" description="DUF3459" evidence="1">
    <location>
        <begin position="36"/>
        <end position="111"/>
    </location>
</feature>
<comment type="caution">
    <text evidence="2">The sequence shown here is derived from an EMBL/GenBank/DDBJ whole genome shotgun (WGS) entry which is preliminary data.</text>
</comment>
<dbReference type="Pfam" id="PF11941">
    <property type="entry name" value="DUF3459"/>
    <property type="match status" value="1"/>
</dbReference>
<name>A0A6G3WUE1_9ACTN</name>
<evidence type="ECO:0000313" key="2">
    <source>
        <dbReference type="EMBL" id="NEE08910.1"/>
    </source>
</evidence>
<evidence type="ECO:0000259" key="1">
    <source>
        <dbReference type="Pfam" id="PF11941"/>
    </source>
</evidence>
<protein>
    <submittedName>
        <fullName evidence="2">DUF3459 domain-containing protein</fullName>
    </submittedName>
</protein>
<sequence>SCLDWSEPERAPHGRLLAWYRELIALRRTLPDLHDPDLASVKTAFDEDARWFAYRRGDLRVVMNLAAEPAAIPLGLGRHRRSGGRVLAAWEPVEAPGADGVLRLPPESCVVLADD</sequence>
<dbReference type="EMBL" id="JAAGMN010002081">
    <property type="protein sequence ID" value="NEE08910.1"/>
    <property type="molecule type" value="Genomic_DNA"/>
</dbReference>
<accession>A0A6G3WUE1</accession>
<dbReference type="AlphaFoldDB" id="A0A6G3WUE1"/>
<dbReference type="GO" id="GO:0016798">
    <property type="term" value="F:hydrolase activity, acting on glycosyl bonds"/>
    <property type="evidence" value="ECO:0007669"/>
    <property type="project" value="UniProtKB-KW"/>
</dbReference>
<reference evidence="2" key="1">
    <citation type="submission" date="2020-01" db="EMBL/GenBank/DDBJ databases">
        <title>Insect and environment-associated Actinomycetes.</title>
        <authorList>
            <person name="Currrie C."/>
            <person name="Chevrette M."/>
            <person name="Carlson C."/>
            <person name="Stubbendieck R."/>
            <person name="Wendt-Pienkowski E."/>
        </authorList>
    </citation>
    <scope>NUCLEOTIDE SEQUENCE</scope>
    <source>
        <strain evidence="2">SID7499</strain>
    </source>
</reference>